<dbReference type="Gene3D" id="3.30.70.100">
    <property type="match status" value="1"/>
</dbReference>
<dbReference type="AlphaFoldDB" id="A0A944M5W2"/>
<protein>
    <submittedName>
        <fullName evidence="2">Antibiotic biosynthesis monooxygenase</fullName>
    </submittedName>
</protein>
<evidence type="ECO:0000313" key="2">
    <source>
        <dbReference type="EMBL" id="MBT2987352.1"/>
    </source>
</evidence>
<feature type="domain" description="ABM" evidence="1">
    <location>
        <begin position="2"/>
        <end position="92"/>
    </location>
</feature>
<organism evidence="2 3">
    <name type="scientific">Candidatus Thiodiazotropha taylori</name>
    <dbReference type="NCBI Taxonomy" id="2792791"/>
    <lineage>
        <taxon>Bacteria</taxon>
        <taxon>Pseudomonadati</taxon>
        <taxon>Pseudomonadota</taxon>
        <taxon>Gammaproteobacteria</taxon>
        <taxon>Chromatiales</taxon>
        <taxon>Sedimenticolaceae</taxon>
        <taxon>Candidatus Thiodiazotropha</taxon>
    </lineage>
</organism>
<keyword evidence="2" id="KW-0560">Oxidoreductase</keyword>
<dbReference type="Pfam" id="PF03992">
    <property type="entry name" value="ABM"/>
    <property type="match status" value="1"/>
</dbReference>
<evidence type="ECO:0000259" key="1">
    <source>
        <dbReference type="PROSITE" id="PS51725"/>
    </source>
</evidence>
<name>A0A944M5W2_9GAMM</name>
<dbReference type="PANTHER" id="PTHR34474:SF2">
    <property type="entry name" value="SIGNAL TRANSDUCTION PROTEIN TRAP"/>
    <property type="match status" value="1"/>
</dbReference>
<dbReference type="InterPro" id="IPR050404">
    <property type="entry name" value="Heme-degrading_MO"/>
</dbReference>
<keyword evidence="2" id="KW-0503">Monooxygenase</keyword>
<sequence length="102" mass="11553">MFIVANRVPVAEGYREMFEARFRNREGQIEKQPGFVRMQVLQPAKPGLPYIVLTSWQDKAAFEGWVGSEDFRAAHANPMPKEAFEGEGAIEMHQVIISTEGE</sequence>
<dbReference type="Proteomes" id="UP000770889">
    <property type="component" value="Unassembled WGS sequence"/>
</dbReference>
<dbReference type="GO" id="GO:0004497">
    <property type="term" value="F:monooxygenase activity"/>
    <property type="evidence" value="ECO:0007669"/>
    <property type="project" value="UniProtKB-KW"/>
</dbReference>
<dbReference type="PANTHER" id="PTHR34474">
    <property type="entry name" value="SIGNAL TRANSDUCTION PROTEIN TRAP"/>
    <property type="match status" value="1"/>
</dbReference>
<accession>A0A944M5W2</accession>
<gene>
    <name evidence="2" type="ORF">KME65_00165</name>
</gene>
<evidence type="ECO:0000313" key="3">
    <source>
        <dbReference type="Proteomes" id="UP000770889"/>
    </source>
</evidence>
<proteinExistence type="predicted"/>
<dbReference type="PROSITE" id="PS51725">
    <property type="entry name" value="ABM"/>
    <property type="match status" value="1"/>
</dbReference>
<dbReference type="EMBL" id="JAHHGM010000001">
    <property type="protein sequence ID" value="MBT2987352.1"/>
    <property type="molecule type" value="Genomic_DNA"/>
</dbReference>
<comment type="caution">
    <text evidence="2">The sequence shown here is derived from an EMBL/GenBank/DDBJ whole genome shotgun (WGS) entry which is preliminary data.</text>
</comment>
<dbReference type="InterPro" id="IPR011008">
    <property type="entry name" value="Dimeric_a/b-barrel"/>
</dbReference>
<dbReference type="SUPFAM" id="SSF54909">
    <property type="entry name" value="Dimeric alpha+beta barrel"/>
    <property type="match status" value="1"/>
</dbReference>
<dbReference type="InterPro" id="IPR007138">
    <property type="entry name" value="ABM_dom"/>
</dbReference>
<reference evidence="2 3" key="1">
    <citation type="submission" date="2021-05" db="EMBL/GenBank/DDBJ databases">
        <title>Genetic and Functional Diversity in Clade A Lucinid endosymbionts from the Bahamas.</title>
        <authorList>
            <person name="Giani N.M."/>
            <person name="Engel A.S."/>
            <person name="Campbell B.J."/>
        </authorList>
    </citation>
    <scope>NUCLEOTIDE SEQUENCE [LARGE SCALE GENOMIC DNA]</scope>
    <source>
        <strain evidence="2">LUC16012Gg_MoonRockCtena</strain>
    </source>
</reference>